<feature type="compositionally biased region" description="Low complexity" evidence="2">
    <location>
        <begin position="66"/>
        <end position="90"/>
    </location>
</feature>
<proteinExistence type="predicted"/>
<reference evidence="4" key="1">
    <citation type="submission" date="2023-09" db="UniProtKB">
        <authorList>
            <consortium name="Ensembl"/>
        </authorList>
    </citation>
    <scope>IDENTIFICATION</scope>
</reference>
<feature type="region of interest" description="Disordered" evidence="2">
    <location>
        <begin position="66"/>
        <end position="140"/>
    </location>
</feature>
<evidence type="ECO:0000259" key="3">
    <source>
        <dbReference type="PROSITE" id="PS51034"/>
    </source>
</evidence>
<dbReference type="Ensembl" id="ENSCCNT00000030263.1">
    <property type="protein sequence ID" value="ENSCCNP00000023703.1"/>
    <property type="gene ID" value="ENSCCNG00000023256.1"/>
</dbReference>
<dbReference type="InterPro" id="IPR042235">
    <property type="entry name" value="ZP-C_dom"/>
</dbReference>
<evidence type="ECO:0000313" key="4">
    <source>
        <dbReference type="Ensembl" id="ENSCCNP00000023703.1"/>
    </source>
</evidence>
<accession>A0A8C0XCL3</accession>
<dbReference type="InterPro" id="IPR001507">
    <property type="entry name" value="ZP_dom"/>
</dbReference>
<dbReference type="PANTHER" id="PTHR47130">
    <property type="entry name" value="SI:DKEY-19B23.11-RELATED"/>
    <property type="match status" value="1"/>
</dbReference>
<dbReference type="AlphaFoldDB" id="A0A8C0XCL3"/>
<dbReference type="SMART" id="SM00241">
    <property type="entry name" value="ZP"/>
    <property type="match status" value="1"/>
</dbReference>
<evidence type="ECO:0000256" key="2">
    <source>
        <dbReference type="SAM" id="MobiDB-lite"/>
    </source>
</evidence>
<dbReference type="PROSITE" id="PS51034">
    <property type="entry name" value="ZP_2"/>
    <property type="match status" value="1"/>
</dbReference>
<feature type="compositionally biased region" description="Polar residues" evidence="2">
    <location>
        <begin position="104"/>
        <end position="140"/>
    </location>
</feature>
<dbReference type="Pfam" id="PF00100">
    <property type="entry name" value="Zona_pellucida"/>
    <property type="match status" value="1"/>
</dbReference>
<sequence length="657" mass="70473">VPPAFNTPGSDIDPFRSMTTTVSEKSTLTTSSTTLDKVLQNHEHLPITTRDSHYIDSLTTTTLGTTVLGTTVPGTQEGETTAAPLTPTTTSIKSNPSDTHHNTDMQTPSHPAQSTSGVGTNPPTAPQASNSIAGGMESSVTPGSEIAATILAPLVLKTPGKDIGSSMYMTTTVSEKSTLTTSSTTLDKVLHSHEHLPTTTITTSDSSHIASLTTTTLGTTVLEKTVPETQEDKTITVLTTPTKSNPSGTNHNTVTQTPSHLVQSASDVGADIAQSPETTVYSTALVLSNSGTTKSSAMTWARKYSQNSSPGAKTCALDEYPVSIGVCKCNDSYYAHSELSRELVTLHCWQQNIEVALSLCFLETHHWILREGAFSGCSSISKVEQGRRVQAFMLKKKEGTCGLRLSTNISHALYSLEVGLVQVLPGINNTVSTFGFSCAYPLVVNVSQMLPNLVDPLPTIHIPSTGDTIVIMSIFTDSQLSTPLKNRTVPLGMTLYVVLKATNSDPDRFALVVNEVFASTNISKTGAVKATHHFVNKSCPVGSQLLDGLPDNGASLQVTLVFKLFRFLKSDTLYLHARVTLCDKQAGRSCQPPCSLKNSLRRSSPWKTRSREGLERGGRWIVFGPLRISEFKASSSRSSAGPWKVIFLLLVIDWMLG</sequence>
<keyword evidence="1" id="KW-1015">Disulfide bond</keyword>
<dbReference type="Gene3D" id="2.60.40.4100">
    <property type="entry name" value="Zona pellucida, ZP-C domain"/>
    <property type="match status" value="1"/>
</dbReference>
<evidence type="ECO:0000256" key="1">
    <source>
        <dbReference type="ARBA" id="ARBA00023157"/>
    </source>
</evidence>
<organism evidence="4">
    <name type="scientific">Castor canadensis</name>
    <name type="common">American beaver</name>
    <dbReference type="NCBI Taxonomy" id="51338"/>
    <lineage>
        <taxon>Eukaryota</taxon>
        <taxon>Metazoa</taxon>
        <taxon>Chordata</taxon>
        <taxon>Craniata</taxon>
        <taxon>Vertebrata</taxon>
        <taxon>Euteleostomi</taxon>
        <taxon>Mammalia</taxon>
        <taxon>Eutheria</taxon>
        <taxon>Euarchontoglires</taxon>
        <taxon>Glires</taxon>
        <taxon>Rodentia</taxon>
        <taxon>Castorimorpha</taxon>
        <taxon>Castoridae</taxon>
        <taxon>Castor</taxon>
    </lineage>
</organism>
<protein>
    <recommendedName>
        <fullName evidence="3">ZP domain-containing protein</fullName>
    </recommendedName>
</protein>
<feature type="domain" description="ZP" evidence="3">
    <location>
        <begin position="347"/>
        <end position="601"/>
    </location>
</feature>
<name>A0A8C0XCL3_CASCN</name>
<dbReference type="InterPro" id="IPR055355">
    <property type="entry name" value="ZP-C"/>
</dbReference>
<dbReference type="PANTHER" id="PTHR47130:SF3">
    <property type="entry name" value="ZONA PELLUCIDA PROTEIN"/>
    <property type="match status" value="1"/>
</dbReference>